<evidence type="ECO:0000313" key="2">
    <source>
        <dbReference type="EMBL" id="MBE1597813.1"/>
    </source>
</evidence>
<evidence type="ECO:0000313" key="3">
    <source>
        <dbReference type="Proteomes" id="UP000629287"/>
    </source>
</evidence>
<comment type="caution">
    <text evidence="2">The sequence shown here is derived from an EMBL/GenBank/DDBJ whole genome shotgun (WGS) entry which is preliminary data.</text>
</comment>
<protein>
    <submittedName>
        <fullName evidence="2">Uncharacterized protein</fullName>
    </submittedName>
</protein>
<keyword evidence="3" id="KW-1185">Reference proteome</keyword>
<feature type="compositionally biased region" description="Basic and acidic residues" evidence="1">
    <location>
        <begin position="47"/>
        <end position="64"/>
    </location>
</feature>
<feature type="region of interest" description="Disordered" evidence="1">
    <location>
        <begin position="47"/>
        <end position="75"/>
    </location>
</feature>
<dbReference type="AlphaFoldDB" id="A0A8I0P9R4"/>
<proteinExistence type="predicted"/>
<reference evidence="2 3" key="1">
    <citation type="submission" date="2020-10" db="EMBL/GenBank/DDBJ databases">
        <title>Sequencing the genomes of 1000 actinobacteria strains.</title>
        <authorList>
            <person name="Klenk H.-P."/>
        </authorList>
    </citation>
    <scope>NUCLEOTIDE SEQUENCE [LARGE SCALE GENOMIC DNA]</scope>
    <source>
        <strain evidence="2 3">DSM 41803</strain>
    </source>
</reference>
<gene>
    <name evidence="2" type="ORF">H4687_003942</name>
</gene>
<accession>A0A8I0P9R4</accession>
<evidence type="ECO:0000256" key="1">
    <source>
        <dbReference type="SAM" id="MobiDB-lite"/>
    </source>
</evidence>
<dbReference type="EMBL" id="JADBGF010000001">
    <property type="protein sequence ID" value="MBE1597813.1"/>
    <property type="molecule type" value="Genomic_DNA"/>
</dbReference>
<feature type="compositionally biased region" description="Polar residues" evidence="1">
    <location>
        <begin position="65"/>
        <end position="75"/>
    </location>
</feature>
<sequence length="75" mass="8247">MPAKGPLCRKLLRGEGLTSQKWYERVTSAQHSLNTGPAHWWVSAGRERLPAPADDRNGVKDLRSGSRTSMDATDA</sequence>
<name>A0A8I0P9R4_9ACTN</name>
<organism evidence="2 3">
    <name type="scientific">Streptomyces stelliscabiei</name>
    <dbReference type="NCBI Taxonomy" id="146820"/>
    <lineage>
        <taxon>Bacteria</taxon>
        <taxon>Bacillati</taxon>
        <taxon>Actinomycetota</taxon>
        <taxon>Actinomycetes</taxon>
        <taxon>Kitasatosporales</taxon>
        <taxon>Streptomycetaceae</taxon>
        <taxon>Streptomyces</taxon>
    </lineage>
</organism>
<dbReference type="Proteomes" id="UP000629287">
    <property type="component" value="Unassembled WGS sequence"/>
</dbReference>